<organism evidence="5 6">
    <name type="scientific">Amycolatopsis vancoresmycina DSM 44592</name>
    <dbReference type="NCBI Taxonomy" id="1292037"/>
    <lineage>
        <taxon>Bacteria</taxon>
        <taxon>Bacillati</taxon>
        <taxon>Actinomycetota</taxon>
        <taxon>Actinomycetes</taxon>
        <taxon>Pseudonocardiales</taxon>
        <taxon>Pseudonocardiaceae</taxon>
        <taxon>Amycolatopsis</taxon>
    </lineage>
</organism>
<reference evidence="5 6" key="1">
    <citation type="submission" date="2013-02" db="EMBL/GenBank/DDBJ databases">
        <title>Draft genome sequence of Amycolatopsis vancoresmycina strain DSM 44592T.</title>
        <authorList>
            <person name="Kumar S."/>
            <person name="Kaur N."/>
            <person name="Kaur C."/>
            <person name="Raghava G.P.S."/>
            <person name="Mayilraj S."/>
        </authorList>
    </citation>
    <scope>NUCLEOTIDE SEQUENCE [LARGE SCALE GENOMIC DNA]</scope>
    <source>
        <strain evidence="5 6">DSM 44592</strain>
    </source>
</reference>
<dbReference type="InterPro" id="IPR027417">
    <property type="entry name" value="P-loop_NTPase"/>
</dbReference>
<dbReference type="GO" id="GO:0005524">
    <property type="term" value="F:ATP binding"/>
    <property type="evidence" value="ECO:0007669"/>
    <property type="project" value="UniProtKB-KW"/>
</dbReference>
<dbReference type="GO" id="GO:0006355">
    <property type="term" value="P:regulation of DNA-templated transcription"/>
    <property type="evidence" value="ECO:0007669"/>
    <property type="project" value="InterPro"/>
</dbReference>
<dbReference type="Pfam" id="PF00196">
    <property type="entry name" value="GerE"/>
    <property type="match status" value="1"/>
</dbReference>
<dbReference type="GO" id="GO:0005737">
    <property type="term" value="C:cytoplasm"/>
    <property type="evidence" value="ECO:0007669"/>
    <property type="project" value="TreeGrafter"/>
</dbReference>
<dbReference type="SMART" id="SM00421">
    <property type="entry name" value="HTH_LUXR"/>
    <property type="match status" value="1"/>
</dbReference>
<dbReference type="PRINTS" id="PR00038">
    <property type="entry name" value="HTHLUXR"/>
</dbReference>
<dbReference type="PANTHER" id="PTHR16305:SF35">
    <property type="entry name" value="TRANSCRIPTIONAL ACTIVATOR DOMAIN"/>
    <property type="match status" value="1"/>
</dbReference>
<evidence type="ECO:0000313" key="5">
    <source>
        <dbReference type="EMBL" id="EOD68783.1"/>
    </source>
</evidence>
<keyword evidence="2" id="KW-0067">ATP-binding</keyword>
<dbReference type="Gene3D" id="1.10.10.10">
    <property type="entry name" value="Winged helix-like DNA-binding domain superfamily/Winged helix DNA-binding domain"/>
    <property type="match status" value="1"/>
</dbReference>
<dbReference type="Proteomes" id="UP000014139">
    <property type="component" value="Unassembled WGS sequence"/>
</dbReference>
<dbReference type="GO" id="GO:0003677">
    <property type="term" value="F:DNA binding"/>
    <property type="evidence" value="ECO:0007669"/>
    <property type="project" value="InterPro"/>
</dbReference>
<feature type="region of interest" description="Disordered" evidence="3">
    <location>
        <begin position="905"/>
        <end position="950"/>
    </location>
</feature>
<dbReference type="PROSITE" id="PS50043">
    <property type="entry name" value="HTH_LUXR_2"/>
    <property type="match status" value="1"/>
</dbReference>
<comment type="caution">
    <text evidence="5">The sequence shown here is derived from an EMBL/GenBank/DDBJ whole genome shotgun (WGS) entry which is preliminary data.</text>
</comment>
<proteinExistence type="predicted"/>
<dbReference type="GO" id="GO:0004016">
    <property type="term" value="F:adenylate cyclase activity"/>
    <property type="evidence" value="ECO:0007669"/>
    <property type="project" value="TreeGrafter"/>
</dbReference>
<evidence type="ECO:0000313" key="6">
    <source>
        <dbReference type="Proteomes" id="UP000014139"/>
    </source>
</evidence>
<dbReference type="PROSITE" id="PS00622">
    <property type="entry name" value="HTH_LUXR_1"/>
    <property type="match status" value="1"/>
</dbReference>
<dbReference type="AlphaFoldDB" id="R1GBS6"/>
<protein>
    <submittedName>
        <fullName evidence="5">ATPase-like protein</fullName>
    </submittedName>
</protein>
<dbReference type="eggNOG" id="COG2909">
    <property type="taxonomic scope" value="Bacteria"/>
</dbReference>
<dbReference type="Gene3D" id="1.25.40.10">
    <property type="entry name" value="Tetratricopeptide repeat domain"/>
    <property type="match status" value="1"/>
</dbReference>
<evidence type="ECO:0000256" key="2">
    <source>
        <dbReference type="ARBA" id="ARBA00022840"/>
    </source>
</evidence>
<dbReference type="InterPro" id="IPR011990">
    <property type="entry name" value="TPR-like_helical_dom_sf"/>
</dbReference>
<evidence type="ECO:0000259" key="4">
    <source>
        <dbReference type="PROSITE" id="PS50043"/>
    </source>
</evidence>
<dbReference type="PATRIC" id="fig|1292037.4.peg.1841"/>
<keyword evidence="6" id="KW-1185">Reference proteome</keyword>
<dbReference type="EMBL" id="AOUO01000116">
    <property type="protein sequence ID" value="EOD68783.1"/>
    <property type="molecule type" value="Genomic_DNA"/>
</dbReference>
<dbReference type="InterPro" id="IPR016032">
    <property type="entry name" value="Sig_transdc_resp-reg_C-effctor"/>
</dbReference>
<dbReference type="Pfam" id="PF13191">
    <property type="entry name" value="AAA_16"/>
    <property type="match status" value="1"/>
</dbReference>
<dbReference type="PANTHER" id="PTHR16305">
    <property type="entry name" value="TESTICULAR SOLUBLE ADENYLYL CYCLASE"/>
    <property type="match status" value="1"/>
</dbReference>
<accession>R1GBS6</accession>
<evidence type="ECO:0000256" key="1">
    <source>
        <dbReference type="ARBA" id="ARBA00022741"/>
    </source>
</evidence>
<evidence type="ECO:0000256" key="3">
    <source>
        <dbReference type="SAM" id="MobiDB-lite"/>
    </source>
</evidence>
<dbReference type="RefSeq" id="WP_003069870.1">
    <property type="nucleotide sequence ID" value="NZ_AOUO01000116.1"/>
</dbReference>
<feature type="domain" description="HTH luxR-type" evidence="4">
    <location>
        <begin position="848"/>
        <end position="913"/>
    </location>
</feature>
<keyword evidence="1" id="KW-0547">Nucleotide-binding</keyword>
<gene>
    <name evidence="5" type="ORF">H480_09558</name>
</gene>
<dbReference type="SUPFAM" id="SSF46894">
    <property type="entry name" value="C-terminal effector domain of the bipartite response regulators"/>
    <property type="match status" value="1"/>
</dbReference>
<sequence length="950" mass="101743">MLIERDFETATLSQMLADTHSGAGGVGLVLGPVASGKTALLEAFGRQAAGTGAIVLSASGARSETAVGLGVVSQLVHTPGVRADIAEQVSAYVEDAEADATLLDSRFLHRLSSAVIGWSAESPLVICVDDAHHADPASLQFLQHMARRIRPARVLVLLAERADPGERRPVRHVDLMRRPHCRQLRLAPLSRNGVGVLLAGKLDEGKARALAAECFAVSGGNPLLATALVHDTRAAGTGEVVAGAAYRQAVLSCLHSCEPRALELARALAVLGDDEQSQISLAGGMVSFAPATTEPVRRALESAGVLAGHRFRHPEARVAVLEELDPGVRSALHGQAARLLFDQGARPTAIAAHVVAGTVDEPWTEHLLSEASEAALLEDDVELARACIALASRCCTDDRDRAIAKASLADIEWRTTPAKAMRRLPELVHATRAGHLPGIRVVGIFEFLLWFGRVDEAVEIANAFGDLVDCRDRRTRGELLTLSSWLASSVPGMRHLVEPMLASITDGTPSPQLGLAVNSQLKAIDALTSAVREGPSEAAVLDAEQVLEGTRMTDITLRHLVFAATVLIYAERLDKAATWSDHLMAQAAGRPAPTWQASLAELRAEVALRQGDLPLAARNAKLALTKMTPEAWGIGVGAPLATLLAALTEMGRFDEAAELLNQPVPDALGETRFGLHYLHARGHYYLATGRLPTALNDFLACGEQMARWDLDQPSLVPWRSSAAEVYLKLGDREKARALAEEQAAKLGPDCGDRTRGITLRTLALVADPARRPKLMQEAVDVLEKSGAKLELARTLAELSRASADAATVRTAGRDARVLAKECGAELLRKTFLDGGDEDVVVSLRGAVAPADVKLLTDAEQRVGWLAARGHTNREIASQLYITVSTVEQHLTRVYRKLSVSRRRDLASEPQLRVPEQQERGPGGPRPPVAVNHRAPAPPVRRPLRPVPPVR</sequence>
<dbReference type="SUPFAM" id="SSF52540">
    <property type="entry name" value="P-loop containing nucleoside triphosphate hydrolases"/>
    <property type="match status" value="1"/>
</dbReference>
<feature type="compositionally biased region" description="Pro residues" evidence="3">
    <location>
        <begin position="935"/>
        <end position="950"/>
    </location>
</feature>
<name>R1GBS6_9PSEU</name>
<dbReference type="InterPro" id="IPR041664">
    <property type="entry name" value="AAA_16"/>
</dbReference>
<dbReference type="InterPro" id="IPR036388">
    <property type="entry name" value="WH-like_DNA-bd_sf"/>
</dbReference>
<dbReference type="CDD" id="cd06170">
    <property type="entry name" value="LuxR_C_like"/>
    <property type="match status" value="1"/>
</dbReference>
<dbReference type="InterPro" id="IPR000792">
    <property type="entry name" value="Tscrpt_reg_LuxR_C"/>
</dbReference>